<dbReference type="SUPFAM" id="SSF57277">
    <property type="entry name" value="Granulin repeat"/>
    <property type="match status" value="4"/>
</dbReference>
<evidence type="ECO:0000256" key="3">
    <source>
        <dbReference type="ARBA" id="ARBA00022525"/>
    </source>
</evidence>
<evidence type="ECO:0000256" key="5">
    <source>
        <dbReference type="SAM" id="MobiDB-lite"/>
    </source>
</evidence>
<organism evidence="7 8">
    <name type="scientific">Haemaphysalis longicornis</name>
    <name type="common">Bush tick</name>
    <dbReference type="NCBI Taxonomy" id="44386"/>
    <lineage>
        <taxon>Eukaryota</taxon>
        <taxon>Metazoa</taxon>
        <taxon>Ecdysozoa</taxon>
        <taxon>Arthropoda</taxon>
        <taxon>Chelicerata</taxon>
        <taxon>Arachnida</taxon>
        <taxon>Acari</taxon>
        <taxon>Parasitiformes</taxon>
        <taxon>Ixodida</taxon>
        <taxon>Ixodoidea</taxon>
        <taxon>Ixodidae</taxon>
        <taxon>Haemaphysalinae</taxon>
        <taxon>Haemaphysalis</taxon>
    </lineage>
</organism>
<sequence>MFGRDPLPRQDDVLPARADSITPAAPSSPRSAVRTTSTAVPGATTATRQTAHAFTPSASSTSSPPKRWIRLTPVPRRNRHRNDQEVGNVRCPDGNYCQDGQTCCLLTSGSYGCCPYQHAECCSDHSSCCPEGYRCKISTHQCIHATTNHTLPMLGKVEPIVHNAERVVPEENEVGNIRCPDGNYCLDGQTCCLLTSGRYGCCPYQHAQCCSDHSSCCPEGYQCRVSTHQCIHATTNHTLPMLPKGRAHRPQCGSHDAGGECYGCCPYQHAECCSDHMSCCPEGYQCRISTHQCIHATTNHTLPMLRKVGAHQTGSGLFLPAVSEIGNVRCPDGNYCQDGQTCCLLASGSYGCCPYQHAECCSDHSSCCPEGYQCKISTHQCIHATTNHSIPMLRKVDPIVRDSEPASLTEVGNIRCPDGNYCQDGQTCCLLTSGSYGCCPYQHAQCCSDHTSCCPEGYQCRVSTHQCIHATTNHTLPMLRKVDPIVRNSERAVEVRDGE</sequence>
<dbReference type="VEuPathDB" id="VectorBase:HLOH_049307"/>
<dbReference type="PANTHER" id="PTHR12274">
    <property type="entry name" value="GRANULIN"/>
    <property type="match status" value="1"/>
</dbReference>
<accession>A0A9J6FIR3</accession>
<feature type="region of interest" description="Disordered" evidence="5">
    <location>
        <begin position="1"/>
        <end position="69"/>
    </location>
</feature>
<reference evidence="7 8" key="1">
    <citation type="journal article" date="2020" name="Cell">
        <title>Large-Scale Comparative Analyses of Tick Genomes Elucidate Their Genetic Diversity and Vector Capacities.</title>
        <authorList>
            <consortium name="Tick Genome and Microbiome Consortium (TIGMIC)"/>
            <person name="Jia N."/>
            <person name="Wang J."/>
            <person name="Shi W."/>
            <person name="Du L."/>
            <person name="Sun Y."/>
            <person name="Zhan W."/>
            <person name="Jiang J.F."/>
            <person name="Wang Q."/>
            <person name="Zhang B."/>
            <person name="Ji P."/>
            <person name="Bell-Sakyi L."/>
            <person name="Cui X.M."/>
            <person name="Yuan T.T."/>
            <person name="Jiang B.G."/>
            <person name="Yang W.F."/>
            <person name="Lam T.T."/>
            <person name="Chang Q.C."/>
            <person name="Ding S.J."/>
            <person name="Wang X.J."/>
            <person name="Zhu J.G."/>
            <person name="Ruan X.D."/>
            <person name="Zhao L."/>
            <person name="Wei J.T."/>
            <person name="Ye R.Z."/>
            <person name="Que T.C."/>
            <person name="Du C.H."/>
            <person name="Zhou Y.H."/>
            <person name="Cheng J.X."/>
            <person name="Dai P.F."/>
            <person name="Guo W.B."/>
            <person name="Han X.H."/>
            <person name="Huang E.J."/>
            <person name="Li L.F."/>
            <person name="Wei W."/>
            <person name="Gao Y.C."/>
            <person name="Liu J.Z."/>
            <person name="Shao H.Z."/>
            <person name="Wang X."/>
            <person name="Wang C.C."/>
            <person name="Yang T.C."/>
            <person name="Huo Q.B."/>
            <person name="Li W."/>
            <person name="Chen H.Y."/>
            <person name="Chen S.E."/>
            <person name="Zhou L.G."/>
            <person name="Ni X.B."/>
            <person name="Tian J.H."/>
            <person name="Sheng Y."/>
            <person name="Liu T."/>
            <person name="Pan Y.S."/>
            <person name="Xia L.Y."/>
            <person name="Li J."/>
            <person name="Zhao F."/>
            <person name="Cao W.C."/>
        </authorList>
    </citation>
    <scope>NUCLEOTIDE SEQUENCE [LARGE SCALE GENOMIC DNA]</scope>
    <source>
        <strain evidence="7">HaeL-2018</strain>
    </source>
</reference>
<dbReference type="Gene3D" id="2.10.25.160">
    <property type="entry name" value="Granulin"/>
    <property type="match status" value="5"/>
</dbReference>
<proteinExistence type="inferred from homology"/>
<evidence type="ECO:0000256" key="4">
    <source>
        <dbReference type="ARBA" id="ARBA00023157"/>
    </source>
</evidence>
<keyword evidence="4" id="KW-1015">Disulfide bond</keyword>
<comment type="caution">
    <text evidence="7">The sequence shown here is derived from an EMBL/GenBank/DDBJ whole genome shotgun (WGS) entry which is preliminary data.</text>
</comment>
<feature type="domain" description="Granulins" evidence="6">
    <location>
        <begin position="91"/>
        <end position="142"/>
    </location>
</feature>
<feature type="domain" description="Granulins" evidence="6">
    <location>
        <begin position="330"/>
        <end position="381"/>
    </location>
</feature>
<feature type="compositionally biased region" description="Low complexity" evidence="5">
    <location>
        <begin position="50"/>
        <end position="65"/>
    </location>
</feature>
<dbReference type="Pfam" id="PF00396">
    <property type="entry name" value="Granulin"/>
    <property type="match status" value="5"/>
</dbReference>
<dbReference type="OMA" id="CCPYSSA"/>
<comment type="subcellular location">
    <subcellularLocation>
        <location evidence="1">Secreted</location>
    </subcellularLocation>
</comment>
<feature type="domain" description="Granulins" evidence="6">
    <location>
        <begin position="416"/>
        <end position="467"/>
    </location>
</feature>
<feature type="domain" description="Granulins" evidence="6">
    <location>
        <begin position="252"/>
        <end position="293"/>
    </location>
</feature>
<keyword evidence="8" id="KW-1185">Reference proteome</keyword>
<evidence type="ECO:0000259" key="6">
    <source>
        <dbReference type="SMART" id="SM00277"/>
    </source>
</evidence>
<evidence type="ECO:0000256" key="1">
    <source>
        <dbReference type="ARBA" id="ARBA00004613"/>
    </source>
</evidence>
<dbReference type="GO" id="GO:0005576">
    <property type="term" value="C:extracellular region"/>
    <property type="evidence" value="ECO:0007669"/>
    <property type="project" value="UniProtKB-SubCell"/>
</dbReference>
<evidence type="ECO:0000256" key="2">
    <source>
        <dbReference type="ARBA" id="ARBA00010093"/>
    </source>
</evidence>
<gene>
    <name evidence="7" type="ORF">HPB48_008318</name>
</gene>
<dbReference type="InterPro" id="IPR037277">
    <property type="entry name" value="Granulin_sf"/>
</dbReference>
<protein>
    <recommendedName>
        <fullName evidence="6">Granulins domain-containing protein</fullName>
    </recommendedName>
</protein>
<dbReference type="OrthoDB" id="6495485at2759"/>
<dbReference type="InterPro" id="IPR000118">
    <property type="entry name" value="Granulin"/>
</dbReference>
<evidence type="ECO:0000313" key="7">
    <source>
        <dbReference type="EMBL" id="KAH9366262.1"/>
    </source>
</evidence>
<dbReference type="PANTHER" id="PTHR12274:SF3">
    <property type="entry name" value="PROGRANULIN"/>
    <property type="match status" value="1"/>
</dbReference>
<dbReference type="SMART" id="SM00277">
    <property type="entry name" value="GRAN"/>
    <property type="match status" value="5"/>
</dbReference>
<name>A0A9J6FIR3_HAELO</name>
<feature type="compositionally biased region" description="Basic and acidic residues" evidence="5">
    <location>
        <begin position="1"/>
        <end position="14"/>
    </location>
</feature>
<dbReference type="EMBL" id="JABSTR010000004">
    <property type="protein sequence ID" value="KAH9366262.1"/>
    <property type="molecule type" value="Genomic_DNA"/>
</dbReference>
<dbReference type="InterPro" id="IPR039036">
    <property type="entry name" value="Granulin_fam"/>
</dbReference>
<feature type="compositionally biased region" description="Polar residues" evidence="5">
    <location>
        <begin position="28"/>
        <end position="49"/>
    </location>
</feature>
<keyword evidence="3" id="KW-0964">Secreted</keyword>
<dbReference type="AlphaFoldDB" id="A0A9J6FIR3"/>
<dbReference type="Proteomes" id="UP000821853">
    <property type="component" value="Chromosome 2"/>
</dbReference>
<evidence type="ECO:0000313" key="8">
    <source>
        <dbReference type="Proteomes" id="UP000821853"/>
    </source>
</evidence>
<feature type="domain" description="Granulins" evidence="6">
    <location>
        <begin position="179"/>
        <end position="230"/>
    </location>
</feature>
<comment type="similarity">
    <text evidence="2">Belongs to the granulin family.</text>
</comment>